<dbReference type="EMBL" id="ML996285">
    <property type="protein sequence ID" value="KAF2728315.1"/>
    <property type="molecule type" value="Genomic_DNA"/>
</dbReference>
<dbReference type="OrthoDB" id="3797241at2759"/>
<dbReference type="PROSITE" id="PS50088">
    <property type="entry name" value="ANK_REPEAT"/>
    <property type="match status" value="2"/>
</dbReference>
<dbReference type="PANTHER" id="PTHR24123:SF33">
    <property type="entry name" value="PROTEIN HOS4"/>
    <property type="match status" value="1"/>
</dbReference>
<dbReference type="AlphaFoldDB" id="A0A9P4QL39"/>
<dbReference type="SUPFAM" id="SSF48403">
    <property type="entry name" value="Ankyrin repeat"/>
    <property type="match status" value="1"/>
</dbReference>
<evidence type="ECO:0000313" key="4">
    <source>
        <dbReference type="EMBL" id="KAF2728315.1"/>
    </source>
</evidence>
<organism evidence="4 5">
    <name type="scientific">Polyplosphaeria fusca</name>
    <dbReference type="NCBI Taxonomy" id="682080"/>
    <lineage>
        <taxon>Eukaryota</taxon>
        <taxon>Fungi</taxon>
        <taxon>Dikarya</taxon>
        <taxon>Ascomycota</taxon>
        <taxon>Pezizomycotina</taxon>
        <taxon>Dothideomycetes</taxon>
        <taxon>Pleosporomycetidae</taxon>
        <taxon>Pleosporales</taxon>
        <taxon>Tetraplosphaeriaceae</taxon>
        <taxon>Polyplosphaeria</taxon>
    </lineage>
</organism>
<feature type="repeat" description="ANK" evidence="3">
    <location>
        <begin position="185"/>
        <end position="224"/>
    </location>
</feature>
<proteinExistence type="predicted"/>
<keyword evidence="5" id="KW-1185">Reference proteome</keyword>
<evidence type="ECO:0000256" key="1">
    <source>
        <dbReference type="ARBA" id="ARBA00022737"/>
    </source>
</evidence>
<comment type="caution">
    <text evidence="4">The sequence shown here is derived from an EMBL/GenBank/DDBJ whole genome shotgun (WGS) entry which is preliminary data.</text>
</comment>
<feature type="repeat" description="ANK" evidence="3">
    <location>
        <begin position="1"/>
        <end position="21"/>
    </location>
</feature>
<dbReference type="Gene3D" id="1.25.40.20">
    <property type="entry name" value="Ankyrin repeat-containing domain"/>
    <property type="match status" value="1"/>
</dbReference>
<dbReference type="InterPro" id="IPR002110">
    <property type="entry name" value="Ankyrin_rpt"/>
</dbReference>
<keyword evidence="2 3" id="KW-0040">ANK repeat</keyword>
<gene>
    <name evidence="4" type="ORF">EJ04DRAFT_591720</name>
</gene>
<keyword evidence="1" id="KW-0677">Repeat</keyword>
<evidence type="ECO:0000313" key="5">
    <source>
        <dbReference type="Proteomes" id="UP000799444"/>
    </source>
</evidence>
<protein>
    <submittedName>
        <fullName evidence="4">Ankyrin</fullName>
    </submittedName>
</protein>
<evidence type="ECO:0000256" key="2">
    <source>
        <dbReference type="ARBA" id="ARBA00023043"/>
    </source>
</evidence>
<dbReference type="Pfam" id="PF12796">
    <property type="entry name" value="Ank_2"/>
    <property type="match status" value="1"/>
</dbReference>
<reference evidence="4" key="1">
    <citation type="journal article" date="2020" name="Stud. Mycol.">
        <title>101 Dothideomycetes genomes: a test case for predicting lifestyles and emergence of pathogens.</title>
        <authorList>
            <person name="Haridas S."/>
            <person name="Albert R."/>
            <person name="Binder M."/>
            <person name="Bloem J."/>
            <person name="Labutti K."/>
            <person name="Salamov A."/>
            <person name="Andreopoulos B."/>
            <person name="Baker S."/>
            <person name="Barry K."/>
            <person name="Bills G."/>
            <person name="Bluhm B."/>
            <person name="Cannon C."/>
            <person name="Castanera R."/>
            <person name="Culley D."/>
            <person name="Daum C."/>
            <person name="Ezra D."/>
            <person name="Gonzalez J."/>
            <person name="Henrissat B."/>
            <person name="Kuo A."/>
            <person name="Liang C."/>
            <person name="Lipzen A."/>
            <person name="Lutzoni F."/>
            <person name="Magnuson J."/>
            <person name="Mondo S."/>
            <person name="Nolan M."/>
            <person name="Ohm R."/>
            <person name="Pangilinan J."/>
            <person name="Park H.-J."/>
            <person name="Ramirez L."/>
            <person name="Alfaro M."/>
            <person name="Sun H."/>
            <person name="Tritt A."/>
            <person name="Yoshinaga Y."/>
            <person name="Zwiers L.-H."/>
            <person name="Turgeon B."/>
            <person name="Goodwin S."/>
            <person name="Spatafora J."/>
            <person name="Crous P."/>
            <person name="Grigoriev I."/>
        </authorList>
    </citation>
    <scope>NUCLEOTIDE SEQUENCE</scope>
    <source>
        <strain evidence="4">CBS 125425</strain>
    </source>
</reference>
<dbReference type="SMART" id="SM00248">
    <property type="entry name" value="ANK"/>
    <property type="match status" value="3"/>
</dbReference>
<dbReference type="InterPro" id="IPR036770">
    <property type="entry name" value="Ankyrin_rpt-contain_sf"/>
</dbReference>
<dbReference type="InterPro" id="IPR051165">
    <property type="entry name" value="Multifunctional_ANK_Repeat"/>
</dbReference>
<sequence>MHVQIVRYLLSSGADTNMGDDDRVLPVFATIGFCARDNGMNRRFAQLPPQSPAWLDLLFLLVQHGASIHESAFGRTVTMVNLNVSCCKNLYSTLRYFRLLHEAQYQDFGTVDDRDCSALSMAVSCGEESRQCLDFLAENDVDLAKIGPNGRSALHIAALAGINAEPLRHLYENYGIEEVNRMDQWGWTALHYAIDSPQNMYEGCDCDIIKYLLQKGADPYLVGEPKRFSMYHMSNVFDKPMTPYEIAEFRGPYVLERLKRDMESVGMTMKEVRDEEEQFFDAEERMM</sequence>
<dbReference type="Proteomes" id="UP000799444">
    <property type="component" value="Unassembled WGS sequence"/>
</dbReference>
<name>A0A9P4QL39_9PLEO</name>
<accession>A0A9P4QL39</accession>
<evidence type="ECO:0000256" key="3">
    <source>
        <dbReference type="PROSITE-ProRule" id="PRU00023"/>
    </source>
</evidence>
<dbReference type="PANTHER" id="PTHR24123">
    <property type="entry name" value="ANKYRIN REPEAT-CONTAINING"/>
    <property type="match status" value="1"/>
</dbReference>